<dbReference type="InterPro" id="IPR024613">
    <property type="entry name" value="Huntingtin_N_HEAT_rpt-2"/>
</dbReference>
<keyword evidence="2" id="KW-1185">Reference proteome</keyword>
<accession>A0AAW0WFZ5</accession>
<dbReference type="PANTHER" id="PTHR10170">
    <property type="entry name" value="HUNTINGTON DISEASE PROTEIN"/>
    <property type="match status" value="1"/>
</dbReference>
<comment type="caution">
    <text evidence="1">The sequence shown here is derived from an EMBL/GenBank/DDBJ whole genome shotgun (WGS) entry which is preliminary data.</text>
</comment>
<dbReference type="EMBL" id="JARKIK010000078">
    <property type="protein sequence ID" value="KAK8726729.1"/>
    <property type="molecule type" value="Genomic_DNA"/>
</dbReference>
<sequence>STEVQPADTAVDETDSRVSALYSSIEIGKLTDTSVLFGRGEINLNGEKRCIERDKRKHIYHISSHSHNKSLEDKSVSIDKPSGSVGSFLDEDLPVRYLVRYLTSSFLLSGHAGLLVPDRAVRVSVKVLALNCVGLAVMVMPSLMAEPLYTDAIGELELQQHIDDVLRFHSHSDPQLGASVGTVIGQFIRASLVHGCGQYNDFGRPGLPLSSLLEVLCKLLVHESSVTARGALGGLGLCLGELLHSLHAAVILSVLPHLVNTASNLYWLVKVELCDLLSGLPLSYTDHVESSSSYSTTGSSIPLRPADRFSHRVLTAVLIPLLADQDPRV</sequence>
<feature type="non-terminal residue" evidence="1">
    <location>
        <position position="1"/>
    </location>
</feature>
<organism evidence="1 2">
    <name type="scientific">Cherax quadricarinatus</name>
    <name type="common">Australian red claw crayfish</name>
    <dbReference type="NCBI Taxonomy" id="27406"/>
    <lineage>
        <taxon>Eukaryota</taxon>
        <taxon>Metazoa</taxon>
        <taxon>Ecdysozoa</taxon>
        <taxon>Arthropoda</taxon>
        <taxon>Crustacea</taxon>
        <taxon>Multicrustacea</taxon>
        <taxon>Malacostraca</taxon>
        <taxon>Eumalacostraca</taxon>
        <taxon>Eucarida</taxon>
        <taxon>Decapoda</taxon>
        <taxon>Pleocyemata</taxon>
        <taxon>Astacidea</taxon>
        <taxon>Parastacoidea</taxon>
        <taxon>Parastacidae</taxon>
        <taxon>Cherax</taxon>
    </lineage>
</organism>
<feature type="non-terminal residue" evidence="1">
    <location>
        <position position="329"/>
    </location>
</feature>
<protein>
    <recommendedName>
        <fullName evidence="3">Huntingtin</fullName>
    </recommendedName>
</protein>
<gene>
    <name evidence="1" type="ORF">OTU49_010029</name>
</gene>
<evidence type="ECO:0000313" key="1">
    <source>
        <dbReference type="EMBL" id="KAK8726729.1"/>
    </source>
</evidence>
<evidence type="ECO:0008006" key="3">
    <source>
        <dbReference type="Google" id="ProtNLM"/>
    </source>
</evidence>
<proteinExistence type="predicted"/>
<dbReference type="InterPro" id="IPR028426">
    <property type="entry name" value="Huntingtin_fam"/>
</dbReference>
<dbReference type="Proteomes" id="UP001445076">
    <property type="component" value="Unassembled WGS sequence"/>
</dbReference>
<dbReference type="AlphaFoldDB" id="A0AAW0WFZ5"/>
<name>A0AAW0WFZ5_CHEQU</name>
<dbReference type="GO" id="GO:0005737">
    <property type="term" value="C:cytoplasm"/>
    <property type="evidence" value="ECO:0007669"/>
    <property type="project" value="TreeGrafter"/>
</dbReference>
<dbReference type="Pfam" id="PF12372">
    <property type="entry name" value="Htt_N-HEAT"/>
    <property type="match status" value="1"/>
</dbReference>
<dbReference type="PANTHER" id="PTHR10170:SF10">
    <property type="entry name" value="HUNTINGTIN"/>
    <property type="match status" value="1"/>
</dbReference>
<evidence type="ECO:0000313" key="2">
    <source>
        <dbReference type="Proteomes" id="UP001445076"/>
    </source>
</evidence>
<reference evidence="1 2" key="1">
    <citation type="journal article" date="2024" name="BMC Genomics">
        <title>Genome assembly of redclaw crayfish (Cherax quadricarinatus) provides insights into its immune adaptation and hypoxia tolerance.</title>
        <authorList>
            <person name="Liu Z."/>
            <person name="Zheng J."/>
            <person name="Li H."/>
            <person name="Fang K."/>
            <person name="Wang S."/>
            <person name="He J."/>
            <person name="Zhou D."/>
            <person name="Weng S."/>
            <person name="Chi M."/>
            <person name="Gu Z."/>
            <person name="He J."/>
            <person name="Li F."/>
            <person name="Wang M."/>
        </authorList>
    </citation>
    <scope>NUCLEOTIDE SEQUENCE [LARGE SCALE GENOMIC DNA]</scope>
    <source>
        <strain evidence="1">ZL_2023a</strain>
    </source>
</reference>